<dbReference type="OrthoDB" id="7444491at2"/>
<name>A0A2J7TKA0_METSI</name>
<sequence length="179" mass="18728">MRRALYLISGIAGALAAQEPAAARSPNSLPLELRRYIVELNNSCKEAGGAPGKSSNLVKFVDLTGDAVIDYVVDVSAYECGGAASALSAGQSGSAAAVFVGGPNNTAVKVYDNTVYGVNVDESGPKPRLYVDVAALDCGQKNAAKLPFSSWKFCSRPLDWNAAKNTFVFAPLAEARPVR</sequence>
<evidence type="ECO:0000313" key="1">
    <source>
        <dbReference type="EMBL" id="PNG27194.1"/>
    </source>
</evidence>
<accession>A0A2J7TKA0</accession>
<organism evidence="1 2">
    <name type="scientific">Methylocella silvestris</name>
    <dbReference type="NCBI Taxonomy" id="199596"/>
    <lineage>
        <taxon>Bacteria</taxon>
        <taxon>Pseudomonadati</taxon>
        <taxon>Pseudomonadota</taxon>
        <taxon>Alphaproteobacteria</taxon>
        <taxon>Hyphomicrobiales</taxon>
        <taxon>Beijerinckiaceae</taxon>
        <taxon>Methylocella</taxon>
    </lineage>
</organism>
<dbReference type="EMBL" id="PDZR01000002">
    <property type="protein sequence ID" value="PNG27194.1"/>
    <property type="molecule type" value="Genomic_DNA"/>
</dbReference>
<dbReference type="AlphaFoldDB" id="A0A2J7TKA0"/>
<evidence type="ECO:0000313" key="2">
    <source>
        <dbReference type="Proteomes" id="UP000236286"/>
    </source>
</evidence>
<dbReference type="Proteomes" id="UP000236286">
    <property type="component" value="Unassembled WGS sequence"/>
</dbReference>
<gene>
    <name evidence="1" type="ORF">CR492_03645</name>
</gene>
<reference evidence="1 2" key="1">
    <citation type="submission" date="2017-10" db="EMBL/GenBank/DDBJ databases">
        <title>Genome announcement of Methylocella silvestris TVC from permafrost.</title>
        <authorList>
            <person name="Wang J."/>
            <person name="Geng K."/>
            <person name="Ul-Haque F."/>
            <person name="Crombie A.T."/>
            <person name="Street L.E."/>
            <person name="Wookey P.A."/>
            <person name="Murrell J.C."/>
            <person name="Pratscher J."/>
        </authorList>
    </citation>
    <scope>NUCLEOTIDE SEQUENCE [LARGE SCALE GENOMIC DNA]</scope>
    <source>
        <strain evidence="1 2">TVC</strain>
    </source>
</reference>
<dbReference type="RefSeq" id="WP_102842390.1">
    <property type="nucleotide sequence ID" value="NZ_PDZR01000002.1"/>
</dbReference>
<proteinExistence type="predicted"/>
<comment type="caution">
    <text evidence="1">The sequence shown here is derived from an EMBL/GenBank/DDBJ whole genome shotgun (WGS) entry which is preliminary data.</text>
</comment>
<protein>
    <submittedName>
        <fullName evidence="1">Uncharacterized protein</fullName>
    </submittedName>
</protein>